<dbReference type="Gene3D" id="3.40.50.1010">
    <property type="entry name" value="5'-nuclease"/>
    <property type="match status" value="1"/>
</dbReference>
<sequence>MTKLLIDACGWVAAIDGGINFDHAISPLIGKFEPVILPRVRKELQSVQEGRAKTLLLDLLDGRAEVVEPPEGMDHTDDQLVALAMENSWPVLTIDRDLKQRLADAGCPFIEVISGHSVRLIEF</sequence>
<feature type="domain" description="VapC9 PIN-like" evidence="1">
    <location>
        <begin position="6"/>
        <end position="111"/>
    </location>
</feature>
<dbReference type="EMBL" id="KF900392">
    <property type="protein sequence ID" value="AIE93376.1"/>
    <property type="molecule type" value="Genomic_DNA"/>
</dbReference>
<dbReference type="InterPro" id="IPR041120">
    <property type="entry name" value="PIN_9"/>
</dbReference>
<dbReference type="AlphaFoldDB" id="A0A075FVA0"/>
<proteinExistence type="predicted"/>
<dbReference type="SUPFAM" id="SSF88723">
    <property type="entry name" value="PIN domain-like"/>
    <property type="match status" value="1"/>
</dbReference>
<organism evidence="2">
    <name type="scientific">uncultured marine group II/III euryarchaeote AD1000_34_D01</name>
    <dbReference type="NCBI Taxonomy" id="1457757"/>
    <lineage>
        <taxon>Archaea</taxon>
        <taxon>Methanobacteriati</taxon>
        <taxon>Methanobacteriota</taxon>
        <taxon>environmental samples</taxon>
    </lineage>
</organism>
<reference evidence="2" key="1">
    <citation type="journal article" date="2014" name="Genome Biol. Evol.">
        <title>Pangenome evidence for extensive interdomain horizontal transfer affecting lineage core and shell genes in uncultured planktonic thaumarchaeota and euryarchaeota.</title>
        <authorList>
            <person name="Deschamps P."/>
            <person name="Zivanovic Y."/>
            <person name="Moreira D."/>
            <person name="Rodriguez-Valera F."/>
            <person name="Lopez-Garcia P."/>
        </authorList>
    </citation>
    <scope>NUCLEOTIDE SEQUENCE</scope>
</reference>
<evidence type="ECO:0000259" key="1">
    <source>
        <dbReference type="Pfam" id="PF18477"/>
    </source>
</evidence>
<protein>
    <recommendedName>
        <fullName evidence="1">VapC9 PIN-like domain-containing protein</fullName>
    </recommendedName>
</protein>
<evidence type="ECO:0000313" key="2">
    <source>
        <dbReference type="EMBL" id="AIE93376.1"/>
    </source>
</evidence>
<name>A0A075FVA0_9EURY</name>
<dbReference type="Pfam" id="PF18477">
    <property type="entry name" value="PIN_9"/>
    <property type="match status" value="1"/>
</dbReference>
<dbReference type="InterPro" id="IPR029060">
    <property type="entry name" value="PIN-like_dom_sf"/>
</dbReference>
<accession>A0A075FVA0</accession>